<reference evidence="2 5" key="5">
    <citation type="submission" date="2020-02" db="EMBL/GenBank/DDBJ databases">
        <title>Newly sequenced genome of strain CSTR1 showed variability in Candidatus Kuenenia stuttgartiensis genomes.</title>
        <authorList>
            <person name="Ding C."/>
            <person name="Adrian L."/>
        </authorList>
    </citation>
    <scope>NUCLEOTIDE SEQUENCE [LARGE SCALE GENOMIC DNA]</scope>
    <source>
        <strain evidence="2 5">CSTR1</strain>
    </source>
</reference>
<dbReference type="EMBL" id="CP049055">
    <property type="protein sequence ID" value="QII09929.1"/>
    <property type="molecule type" value="Genomic_DNA"/>
</dbReference>
<organism evidence="1">
    <name type="scientific">Kuenenia stuttgartiensis</name>
    <dbReference type="NCBI Taxonomy" id="174633"/>
    <lineage>
        <taxon>Bacteria</taxon>
        <taxon>Pseudomonadati</taxon>
        <taxon>Planctomycetota</taxon>
        <taxon>Candidatus Brocadiia</taxon>
        <taxon>Candidatus Brocadiales</taxon>
        <taxon>Candidatus Brocadiaceae</taxon>
        <taxon>Candidatus Kuenenia</taxon>
    </lineage>
</organism>
<keyword evidence="4" id="KW-1185">Reference proteome</keyword>
<evidence type="ECO:0000313" key="3">
    <source>
        <dbReference type="EMBL" id="SOH04201.1"/>
    </source>
</evidence>
<dbReference type="KEGG" id="kst:KSMBR1_1702"/>
<dbReference type="EMBL" id="LT934425">
    <property type="protein sequence ID" value="SOH04201.1"/>
    <property type="molecule type" value="Genomic_DNA"/>
</dbReference>
<dbReference type="AlphaFoldDB" id="Q1Q037"/>
<evidence type="ECO:0000313" key="1">
    <source>
        <dbReference type="EMBL" id="CAJ72691.1"/>
    </source>
</evidence>
<gene>
    <name evidence="2" type="ORF">KsCSTR_05500</name>
    <name evidence="3" type="ORF">KSMBR1_1702</name>
    <name evidence="1" type="ORF">kustd1946</name>
</gene>
<reference evidence="3" key="4">
    <citation type="submission" date="2017-10" db="EMBL/GenBank/DDBJ databases">
        <authorList>
            <person name="Banno H."/>
            <person name="Chua N.-H."/>
        </authorList>
    </citation>
    <scope>NUCLEOTIDE SEQUENCE [LARGE SCALE GENOMIC DNA]</scope>
    <source>
        <strain evidence="3">Kuenenia_mbr1_ru-nijmegen</strain>
    </source>
</reference>
<dbReference type="Proteomes" id="UP000501926">
    <property type="component" value="Chromosome"/>
</dbReference>
<evidence type="ECO:0000313" key="2">
    <source>
        <dbReference type="EMBL" id="QII09929.1"/>
    </source>
</evidence>
<dbReference type="EMBL" id="CT573072">
    <property type="protein sequence ID" value="CAJ72691.1"/>
    <property type="molecule type" value="Genomic_DNA"/>
</dbReference>
<reference evidence="4" key="3">
    <citation type="submission" date="2017-10" db="EMBL/GenBank/DDBJ databases">
        <authorList>
            <person name="Frank J."/>
        </authorList>
    </citation>
    <scope>NUCLEOTIDE SEQUENCE [LARGE SCALE GENOMIC DNA]</scope>
</reference>
<reference evidence="1" key="1">
    <citation type="journal article" date="2006" name="Nature">
        <title>Deciphering the evolution and metabolism of an anammox bacterium from a community genome.</title>
        <authorList>
            <person name="Strous M."/>
            <person name="Pelletier E."/>
            <person name="Mangenot S."/>
            <person name="Rattei T."/>
            <person name="Lehner A."/>
            <person name="Taylor M.W."/>
            <person name="Horn M."/>
            <person name="Daims H."/>
            <person name="Bartol-Mavel D."/>
            <person name="Wincker P."/>
            <person name="Barbe V."/>
            <person name="Fonknechten N."/>
            <person name="Vallenet D."/>
            <person name="Segurens B."/>
            <person name="Schenowitz-Truong C."/>
            <person name="Medigue C."/>
            <person name="Collingro A."/>
            <person name="Snel B."/>
            <person name="Dutilh B.E."/>
            <person name="OpDenCamp H.J.M."/>
            <person name="vanDerDrift C."/>
            <person name="Cirpus I."/>
            <person name="vanDePas-Schoonen K.T."/>
            <person name="Harhangi H.R."/>
            <person name="vanNiftrik L."/>
            <person name="Schmid M."/>
            <person name="Keltjens J."/>
            <person name="vanDeVossenberg J."/>
            <person name="Kartal B."/>
            <person name="Meier H."/>
            <person name="Frishman D."/>
            <person name="Huynen M.A."/>
            <person name="Mewes H."/>
            <person name="Weissenbach J."/>
            <person name="Jetten M.S.M."/>
            <person name="Wagner M."/>
            <person name="LePaslier D."/>
        </authorList>
    </citation>
    <scope>NUCLEOTIDE SEQUENCE</scope>
</reference>
<evidence type="ECO:0000313" key="5">
    <source>
        <dbReference type="Proteomes" id="UP000501926"/>
    </source>
</evidence>
<accession>Q1Q037</accession>
<name>Q1Q037_KUEST</name>
<evidence type="ECO:0000313" key="4">
    <source>
        <dbReference type="Proteomes" id="UP000221734"/>
    </source>
</evidence>
<proteinExistence type="predicted"/>
<dbReference type="RefSeq" id="WP_099324927.1">
    <property type="nucleotide sequence ID" value="NZ_CP049055.1"/>
</dbReference>
<reference evidence="1" key="2">
    <citation type="submission" date="2006-01" db="EMBL/GenBank/DDBJ databases">
        <authorList>
            <person name="Genoscope"/>
        </authorList>
    </citation>
    <scope>NUCLEOTIDE SEQUENCE</scope>
</reference>
<dbReference type="Proteomes" id="UP000221734">
    <property type="component" value="Chromosome Kuenenia_stuttgartiensis_MBR1"/>
</dbReference>
<sequence length="64" mass="7483">MQELAEAVSALEKICLVVTLPSSVIEHYDEGIEKLYQQLQKVAGRVEKIYTPYKVWERAVYRLR</sequence>
<protein>
    <submittedName>
        <fullName evidence="1">Uncharacterized protein</fullName>
    </submittedName>
</protein>
<dbReference type="OrthoDB" id="9757917at2"/>